<evidence type="ECO:0000256" key="6">
    <source>
        <dbReference type="ARBA" id="ARBA00022989"/>
    </source>
</evidence>
<comment type="subcellular location">
    <subcellularLocation>
        <location evidence="1">Cell membrane</location>
        <topology evidence="1">Multi-pass membrane protein</topology>
    </subcellularLocation>
</comment>
<feature type="transmembrane region" description="Helical" evidence="8">
    <location>
        <begin position="167"/>
        <end position="190"/>
    </location>
</feature>
<feature type="domain" description="Major facilitator superfamily (MFS) profile" evidence="9">
    <location>
        <begin position="15"/>
        <end position="471"/>
    </location>
</feature>
<feature type="transmembrane region" description="Helical" evidence="8">
    <location>
        <begin position="355"/>
        <end position="375"/>
    </location>
</feature>
<dbReference type="InterPro" id="IPR020846">
    <property type="entry name" value="MFS_dom"/>
</dbReference>
<evidence type="ECO:0000256" key="5">
    <source>
        <dbReference type="ARBA" id="ARBA00022692"/>
    </source>
</evidence>
<comment type="caution">
    <text evidence="10">The sequence shown here is derived from an EMBL/GenBank/DDBJ whole genome shotgun (WGS) entry which is preliminary data.</text>
</comment>
<name>A0A1S8SX19_9CLOT</name>
<evidence type="ECO:0000256" key="7">
    <source>
        <dbReference type="ARBA" id="ARBA00023136"/>
    </source>
</evidence>
<feature type="transmembrane region" description="Helical" evidence="8">
    <location>
        <begin position="113"/>
        <end position="132"/>
    </location>
</feature>
<keyword evidence="4" id="KW-1003">Cell membrane</keyword>
<feature type="transmembrane region" description="Helical" evidence="8">
    <location>
        <begin position="202"/>
        <end position="221"/>
    </location>
</feature>
<dbReference type="InterPro" id="IPR004638">
    <property type="entry name" value="EmrB-like"/>
</dbReference>
<evidence type="ECO:0000256" key="2">
    <source>
        <dbReference type="ARBA" id="ARBA00008537"/>
    </source>
</evidence>
<evidence type="ECO:0000313" key="11">
    <source>
        <dbReference type="Proteomes" id="UP000190890"/>
    </source>
</evidence>
<feature type="transmembrane region" description="Helical" evidence="8">
    <location>
        <begin position="227"/>
        <end position="247"/>
    </location>
</feature>
<dbReference type="InterPro" id="IPR036259">
    <property type="entry name" value="MFS_trans_sf"/>
</dbReference>
<dbReference type="Proteomes" id="UP000190890">
    <property type="component" value="Unassembled WGS sequence"/>
</dbReference>
<feature type="transmembrane region" description="Helical" evidence="8">
    <location>
        <begin position="267"/>
        <end position="293"/>
    </location>
</feature>
<keyword evidence="7 8" id="KW-0472">Membrane</keyword>
<evidence type="ECO:0000259" key="9">
    <source>
        <dbReference type="PROSITE" id="PS50850"/>
    </source>
</evidence>
<dbReference type="CDD" id="cd17321">
    <property type="entry name" value="MFS_MMR_MDR_like"/>
    <property type="match status" value="1"/>
</dbReference>
<gene>
    <name evidence="10" type="primary">stp_4</name>
    <name evidence="10" type="ORF">CLPUN_53600</name>
</gene>
<protein>
    <submittedName>
        <fullName evidence="10">Multidrug resistance protein Stp</fullName>
    </submittedName>
</protein>
<feature type="transmembrane region" description="Helical" evidence="8">
    <location>
        <begin position="299"/>
        <end position="321"/>
    </location>
</feature>
<dbReference type="Gene3D" id="1.20.1250.20">
    <property type="entry name" value="MFS general substrate transporter like domains"/>
    <property type="match status" value="1"/>
</dbReference>
<proteinExistence type="inferred from homology"/>
<dbReference type="Pfam" id="PF07690">
    <property type="entry name" value="MFS_1"/>
    <property type="match status" value="1"/>
</dbReference>
<dbReference type="RefSeq" id="WP_077850228.1">
    <property type="nucleotide sequence ID" value="NZ_LZZM01000245.1"/>
</dbReference>
<evidence type="ECO:0000256" key="1">
    <source>
        <dbReference type="ARBA" id="ARBA00004651"/>
    </source>
</evidence>
<keyword evidence="3" id="KW-0813">Transport</keyword>
<dbReference type="STRING" id="29367.CLPUN_53600"/>
<dbReference type="GO" id="GO:0022857">
    <property type="term" value="F:transmembrane transporter activity"/>
    <property type="evidence" value="ECO:0007669"/>
    <property type="project" value="InterPro"/>
</dbReference>
<keyword evidence="11" id="KW-1185">Reference proteome</keyword>
<dbReference type="PANTHER" id="PTHR42718">
    <property type="entry name" value="MAJOR FACILITATOR SUPERFAMILY MULTIDRUG TRANSPORTER MFSC"/>
    <property type="match status" value="1"/>
</dbReference>
<dbReference type="Gene3D" id="1.20.1720.10">
    <property type="entry name" value="Multidrug resistance protein D"/>
    <property type="match status" value="1"/>
</dbReference>
<dbReference type="EMBL" id="LZZM01000245">
    <property type="protein sequence ID" value="OOM70028.1"/>
    <property type="molecule type" value="Genomic_DNA"/>
</dbReference>
<dbReference type="PRINTS" id="PR01036">
    <property type="entry name" value="TCRTETB"/>
</dbReference>
<comment type="similarity">
    <text evidence="2">Belongs to the major facilitator superfamily. EmrB family.</text>
</comment>
<evidence type="ECO:0000256" key="8">
    <source>
        <dbReference type="SAM" id="Phobius"/>
    </source>
</evidence>
<dbReference type="InterPro" id="IPR011701">
    <property type="entry name" value="MFS"/>
</dbReference>
<feature type="transmembrane region" description="Helical" evidence="8">
    <location>
        <begin position="84"/>
        <end position="107"/>
    </location>
</feature>
<evidence type="ECO:0000256" key="3">
    <source>
        <dbReference type="ARBA" id="ARBA00022448"/>
    </source>
</evidence>
<feature type="transmembrane region" description="Helical" evidence="8">
    <location>
        <begin position="333"/>
        <end position="349"/>
    </location>
</feature>
<reference evidence="10 11" key="1">
    <citation type="submission" date="2016-05" db="EMBL/GenBank/DDBJ databases">
        <title>Microbial solvent formation.</title>
        <authorList>
            <person name="Poehlein A."/>
            <person name="Montoya Solano J.D."/>
            <person name="Flitsch S."/>
            <person name="Krabben P."/>
            <person name="Duerre P."/>
            <person name="Daniel R."/>
        </authorList>
    </citation>
    <scope>NUCLEOTIDE SEQUENCE [LARGE SCALE GENOMIC DNA]</scope>
    <source>
        <strain evidence="10 11">DSM 2619</strain>
    </source>
</reference>
<dbReference type="GO" id="GO:0005886">
    <property type="term" value="C:plasma membrane"/>
    <property type="evidence" value="ECO:0007669"/>
    <property type="project" value="UniProtKB-SubCell"/>
</dbReference>
<keyword evidence="6 8" id="KW-1133">Transmembrane helix</keyword>
<feature type="transmembrane region" description="Helical" evidence="8">
    <location>
        <begin position="401"/>
        <end position="422"/>
    </location>
</feature>
<accession>A0A1S8SX19</accession>
<dbReference type="SUPFAM" id="SSF103473">
    <property type="entry name" value="MFS general substrate transporter"/>
    <property type="match status" value="1"/>
</dbReference>
<dbReference type="AlphaFoldDB" id="A0A1S8SX19"/>
<dbReference type="PANTHER" id="PTHR42718:SF9">
    <property type="entry name" value="MAJOR FACILITATOR SUPERFAMILY MULTIDRUG TRANSPORTER MFSC"/>
    <property type="match status" value="1"/>
</dbReference>
<feature type="transmembrane region" description="Helical" evidence="8">
    <location>
        <begin position="139"/>
        <end position="161"/>
    </location>
</feature>
<evidence type="ECO:0000313" key="10">
    <source>
        <dbReference type="EMBL" id="OOM70028.1"/>
    </source>
</evidence>
<dbReference type="NCBIfam" id="TIGR00711">
    <property type="entry name" value="efflux_EmrB"/>
    <property type="match status" value="1"/>
</dbReference>
<dbReference type="OrthoDB" id="102502at2"/>
<dbReference type="FunFam" id="1.20.1720.10:FF:000021">
    <property type="entry name" value="Drug resistance transporter, EmrB/QacA subfamily"/>
    <property type="match status" value="1"/>
</dbReference>
<evidence type="ECO:0000256" key="4">
    <source>
        <dbReference type="ARBA" id="ARBA00022475"/>
    </source>
</evidence>
<sequence length="479" mass="52039">MENMNNEIHKKRWVILLTTVLLTFMATLDGSIVNVALPVMAQKLSVSMASIEWVVTSYLIVIVGTILIFGRLADIKGKTTVFKLGITIFTIGSLTCGISNSLIMLVISRALQAIGAAGTMSTSHGIITHVFPSNERGRALGLNGTFVALGAMIGPPIGGIIVSALSWQYIFLINVPIGILALILAIKTLPKSNNNNNEKLDLKGAVLFGMTMILLFGGLTFGKEIGFNNKIIIMCLIISVILFVIFIKVEKRINEPLLNLKIFNNSLFSLSVFCAFISFVAISCSNIILPFYLQYVMKLTPSFTGVLMMVSPIILAVAAPISGYMSDKVGSEALTFIGLVGTSLGLFLLSTLTQYSYLVFLIVFIAIMTIGNAMFQSPNNSLVMSTVDKDKLGIAGSINALVRNLGMVFGISLSTTLLYSFMSQKIGYHVTGYIEGRDDVFVYGMHYVYVAAGIICGIGAILTAYRLYKMRRKREVKKA</sequence>
<organism evidence="10 11">
    <name type="scientific">Clostridium puniceum</name>
    <dbReference type="NCBI Taxonomy" id="29367"/>
    <lineage>
        <taxon>Bacteria</taxon>
        <taxon>Bacillati</taxon>
        <taxon>Bacillota</taxon>
        <taxon>Clostridia</taxon>
        <taxon>Eubacteriales</taxon>
        <taxon>Clostridiaceae</taxon>
        <taxon>Clostridium</taxon>
    </lineage>
</organism>
<keyword evidence="5 8" id="KW-0812">Transmembrane</keyword>
<dbReference type="PROSITE" id="PS50850">
    <property type="entry name" value="MFS"/>
    <property type="match status" value="1"/>
</dbReference>
<feature type="transmembrane region" description="Helical" evidence="8">
    <location>
        <begin position="51"/>
        <end position="72"/>
    </location>
</feature>
<feature type="transmembrane region" description="Helical" evidence="8">
    <location>
        <begin position="447"/>
        <end position="468"/>
    </location>
</feature>